<evidence type="ECO:0000256" key="1">
    <source>
        <dbReference type="ARBA" id="ARBA00023125"/>
    </source>
</evidence>
<dbReference type="PANTHER" id="PTHR47504">
    <property type="entry name" value="RIGHT ORIGIN-BINDING PROTEIN"/>
    <property type="match status" value="1"/>
</dbReference>
<gene>
    <name evidence="3" type="ORF">DW011_22920</name>
</gene>
<dbReference type="RefSeq" id="WP_118418004.1">
    <property type="nucleotide sequence ID" value="NZ_QROV01000038.1"/>
</dbReference>
<reference evidence="3 4" key="1">
    <citation type="submission" date="2018-08" db="EMBL/GenBank/DDBJ databases">
        <title>A genome reference for cultivated species of the human gut microbiota.</title>
        <authorList>
            <person name="Zou Y."/>
            <person name="Xue W."/>
            <person name="Luo G."/>
        </authorList>
    </citation>
    <scope>NUCLEOTIDE SEQUENCE [LARGE SCALE GENOMIC DNA]</scope>
    <source>
        <strain evidence="3 4">AF37-12</strain>
    </source>
</reference>
<evidence type="ECO:0000259" key="2">
    <source>
        <dbReference type="PROSITE" id="PS01124"/>
    </source>
</evidence>
<proteinExistence type="predicted"/>
<dbReference type="Pfam" id="PF12833">
    <property type="entry name" value="HTH_18"/>
    <property type="match status" value="1"/>
</dbReference>
<keyword evidence="1" id="KW-0238">DNA-binding</keyword>
<dbReference type="GO" id="GO:0003700">
    <property type="term" value="F:DNA-binding transcription factor activity"/>
    <property type="evidence" value="ECO:0007669"/>
    <property type="project" value="InterPro"/>
</dbReference>
<accession>A0A415LUL5</accession>
<dbReference type="InterPro" id="IPR050959">
    <property type="entry name" value="MarA-like"/>
</dbReference>
<dbReference type="InterPro" id="IPR018060">
    <property type="entry name" value="HTH_AraC"/>
</dbReference>
<feature type="domain" description="HTH araC/xylS-type" evidence="2">
    <location>
        <begin position="188"/>
        <end position="286"/>
    </location>
</feature>
<evidence type="ECO:0000313" key="3">
    <source>
        <dbReference type="EMBL" id="RHL53351.1"/>
    </source>
</evidence>
<name>A0A415LUL5_BACT4</name>
<dbReference type="EMBL" id="QROV01000038">
    <property type="protein sequence ID" value="RHL53351.1"/>
    <property type="molecule type" value="Genomic_DNA"/>
</dbReference>
<dbReference type="Proteomes" id="UP000283616">
    <property type="component" value="Unassembled WGS sequence"/>
</dbReference>
<sequence>MNKETSLNNLLYIHEHLSCRNYLEKVENGFKYIEFEQDAVILEKEIMWNHILFVLEGECIINYNQFKNRKLQAESIILLPKMATMKVEVTAGTRLLSLSFGISLNLCDKFALQSLTKLCDELDYNFEPLKIHYPLQPFLELVTHCLNQKMDCGHFHSLLQQELFFLLRGFYKKEELALLFYPILAAELSFKDFVIENYTKVNNVNELISLSNMGKCNFYSKFKQVFGVTAKQWLLKQRNQYILDKVMTSETTIGELMEEFNFESQAYFTHYCKQHFNCTPRELIMKYQAIEQ</sequence>
<dbReference type="GO" id="GO:0043565">
    <property type="term" value="F:sequence-specific DNA binding"/>
    <property type="evidence" value="ECO:0007669"/>
    <property type="project" value="InterPro"/>
</dbReference>
<organism evidence="3 4">
    <name type="scientific">Bacteroides thetaiotaomicron</name>
    <dbReference type="NCBI Taxonomy" id="818"/>
    <lineage>
        <taxon>Bacteria</taxon>
        <taxon>Pseudomonadati</taxon>
        <taxon>Bacteroidota</taxon>
        <taxon>Bacteroidia</taxon>
        <taxon>Bacteroidales</taxon>
        <taxon>Bacteroidaceae</taxon>
        <taxon>Bacteroides</taxon>
    </lineage>
</organism>
<evidence type="ECO:0000313" key="4">
    <source>
        <dbReference type="Proteomes" id="UP000283616"/>
    </source>
</evidence>
<comment type="caution">
    <text evidence="3">The sequence shown here is derived from an EMBL/GenBank/DDBJ whole genome shotgun (WGS) entry which is preliminary data.</text>
</comment>
<dbReference type="Gene3D" id="1.10.10.60">
    <property type="entry name" value="Homeodomain-like"/>
    <property type="match status" value="1"/>
</dbReference>
<dbReference type="SMART" id="SM00342">
    <property type="entry name" value="HTH_ARAC"/>
    <property type="match status" value="1"/>
</dbReference>
<dbReference type="AlphaFoldDB" id="A0A415LUL5"/>
<dbReference type="PROSITE" id="PS01124">
    <property type="entry name" value="HTH_ARAC_FAMILY_2"/>
    <property type="match status" value="1"/>
</dbReference>
<protein>
    <submittedName>
        <fullName evidence="3">AraC family transcriptional regulator</fullName>
    </submittedName>
</protein>
<dbReference type="PANTHER" id="PTHR47504:SF5">
    <property type="entry name" value="RIGHT ORIGIN-BINDING PROTEIN"/>
    <property type="match status" value="1"/>
</dbReference>